<dbReference type="PANTHER" id="PTHR22916:SF3">
    <property type="entry name" value="UDP-GLCNAC:BETAGAL BETA-1,3-N-ACETYLGLUCOSAMINYLTRANSFERASE-LIKE PROTEIN 1"/>
    <property type="match status" value="1"/>
</dbReference>
<evidence type="ECO:0000313" key="3">
    <source>
        <dbReference type="EMBL" id="AIQ14194.1"/>
    </source>
</evidence>
<dbReference type="SUPFAM" id="SSF53448">
    <property type="entry name" value="Nucleotide-diphospho-sugar transferases"/>
    <property type="match status" value="1"/>
</dbReference>
<dbReference type="Gene3D" id="3.90.550.10">
    <property type="entry name" value="Spore Coat Polysaccharide Biosynthesis Protein SpsA, Chain A"/>
    <property type="match status" value="1"/>
</dbReference>
<reference evidence="3 4" key="1">
    <citation type="submission" date="2014-08" db="EMBL/GenBank/DDBJ databases">
        <title>Comparative genomics of the Paenibacillus odorifer group.</title>
        <authorList>
            <person name="den Bakker H.C."/>
            <person name="Tsai Y.-C."/>
            <person name="Martin N."/>
            <person name="Korlach J."/>
            <person name="Wiedmann M."/>
        </authorList>
    </citation>
    <scope>NUCLEOTIDE SEQUENCE [LARGE SCALE GENOMIC DNA]</scope>
    <source>
        <strain evidence="3 4">DSM 1735</strain>
    </source>
</reference>
<dbReference type="eggNOG" id="COG1216">
    <property type="taxonomic scope" value="Bacteria"/>
</dbReference>
<dbReference type="KEGG" id="pdu:PDUR_21460"/>
<dbReference type="InterPro" id="IPR029044">
    <property type="entry name" value="Nucleotide-diphossugar_trans"/>
</dbReference>
<dbReference type="InterPro" id="IPR001173">
    <property type="entry name" value="Glyco_trans_2-like"/>
</dbReference>
<proteinExistence type="inferred from homology"/>
<evidence type="ECO:0000313" key="4">
    <source>
        <dbReference type="Proteomes" id="UP000029409"/>
    </source>
</evidence>
<evidence type="ECO:0000256" key="1">
    <source>
        <dbReference type="ARBA" id="ARBA00006739"/>
    </source>
</evidence>
<name>A0A089IZ08_PAEDU</name>
<dbReference type="EMBL" id="CP009288">
    <property type="protein sequence ID" value="AIQ14194.1"/>
    <property type="molecule type" value="Genomic_DNA"/>
</dbReference>
<protein>
    <recommendedName>
        <fullName evidence="2">Glycosyltransferase 2-like domain-containing protein</fullName>
    </recommendedName>
</protein>
<dbReference type="OrthoDB" id="9815829at2"/>
<dbReference type="RefSeq" id="WP_042207990.1">
    <property type="nucleotide sequence ID" value="NZ_CP009288.1"/>
</dbReference>
<comment type="similarity">
    <text evidence="1">Belongs to the glycosyltransferase 2 family.</text>
</comment>
<gene>
    <name evidence="3" type="ORF">PDUR_21460</name>
</gene>
<accession>A0A089IZ08</accession>
<dbReference type="AlphaFoldDB" id="A0A089IZ08"/>
<dbReference type="GO" id="GO:0016758">
    <property type="term" value="F:hexosyltransferase activity"/>
    <property type="evidence" value="ECO:0007669"/>
    <property type="project" value="UniProtKB-ARBA"/>
</dbReference>
<dbReference type="Pfam" id="PF00535">
    <property type="entry name" value="Glycos_transf_2"/>
    <property type="match status" value="1"/>
</dbReference>
<feature type="domain" description="Glycosyltransferase 2-like" evidence="2">
    <location>
        <begin position="5"/>
        <end position="162"/>
    </location>
</feature>
<dbReference type="STRING" id="44251.PDUR_21460"/>
<dbReference type="Proteomes" id="UP000029409">
    <property type="component" value="Chromosome"/>
</dbReference>
<sequence>MANLSVLMPVYNASRFLEHAVESILQQSYTDFELIVINDGSTDNSLEILERYSDPRIRLIHNGTNCGIVSSLNCGLNAASGAYIARMDADDYSLPDRFKAQIQFMDLHPDIGVCGTQYRIMDSHKFGGFNTALPCDPDIVACSLLINCCLTHPTVVMRRRVLDQLHSSPYDSNYQYAEDYHLWARLSAITRIANLNQCYLHYRYHDQQLSRTKSLEQIWQADRIRLDLLHGMGLDPTAEEWALHLNLCHMRSCGRSEREWTRKIFFQNLLVRRYDQVALMDVLNSVLRG</sequence>
<organism evidence="3 4">
    <name type="scientific">Paenibacillus durus</name>
    <name type="common">Paenibacillus azotofixans</name>
    <dbReference type="NCBI Taxonomy" id="44251"/>
    <lineage>
        <taxon>Bacteria</taxon>
        <taxon>Bacillati</taxon>
        <taxon>Bacillota</taxon>
        <taxon>Bacilli</taxon>
        <taxon>Bacillales</taxon>
        <taxon>Paenibacillaceae</taxon>
        <taxon>Paenibacillus</taxon>
    </lineage>
</organism>
<dbReference type="PANTHER" id="PTHR22916">
    <property type="entry name" value="GLYCOSYLTRANSFERASE"/>
    <property type="match status" value="1"/>
</dbReference>
<evidence type="ECO:0000259" key="2">
    <source>
        <dbReference type="Pfam" id="PF00535"/>
    </source>
</evidence>
<dbReference type="CDD" id="cd00761">
    <property type="entry name" value="Glyco_tranf_GTA_type"/>
    <property type="match status" value="1"/>
</dbReference>
<keyword evidence="4" id="KW-1185">Reference proteome</keyword>